<feature type="signal peptide" evidence="1">
    <location>
        <begin position="1"/>
        <end position="24"/>
    </location>
</feature>
<protein>
    <submittedName>
        <fullName evidence="3">Copper/zinc superoxide dismutase</fullName>
    </submittedName>
    <submittedName>
        <fullName evidence="4">Sod_Cu domain-containing protein</fullName>
    </submittedName>
</protein>
<dbReference type="GO" id="GO:0046872">
    <property type="term" value="F:metal ion binding"/>
    <property type="evidence" value="ECO:0007669"/>
    <property type="project" value="InterPro"/>
</dbReference>
<gene>
    <name evidence="3" type="ORF">PTTG_04104</name>
</gene>
<dbReference type="EMBL" id="ADAS02000125">
    <property type="protein sequence ID" value="OAV89543.1"/>
    <property type="molecule type" value="Genomic_DNA"/>
</dbReference>
<dbReference type="Gene3D" id="2.60.40.200">
    <property type="entry name" value="Superoxide dismutase, copper/zinc binding domain"/>
    <property type="match status" value="1"/>
</dbReference>
<reference evidence="3" key="1">
    <citation type="submission" date="2009-11" db="EMBL/GenBank/DDBJ databases">
        <authorList>
            <consortium name="The Broad Institute Genome Sequencing Platform"/>
            <person name="Ward D."/>
            <person name="Feldgarden M."/>
            <person name="Earl A."/>
            <person name="Young S.K."/>
            <person name="Zeng Q."/>
            <person name="Koehrsen M."/>
            <person name="Alvarado L."/>
            <person name="Berlin A."/>
            <person name="Bochicchio J."/>
            <person name="Borenstein D."/>
            <person name="Chapman S.B."/>
            <person name="Chen Z."/>
            <person name="Engels R."/>
            <person name="Freedman E."/>
            <person name="Gellesch M."/>
            <person name="Goldberg J."/>
            <person name="Griggs A."/>
            <person name="Gujja S."/>
            <person name="Heilman E."/>
            <person name="Heiman D."/>
            <person name="Hepburn T."/>
            <person name="Howarth C."/>
            <person name="Jen D."/>
            <person name="Larson L."/>
            <person name="Lewis B."/>
            <person name="Mehta T."/>
            <person name="Park D."/>
            <person name="Pearson M."/>
            <person name="Roberts A."/>
            <person name="Saif S."/>
            <person name="Shea T."/>
            <person name="Shenoy N."/>
            <person name="Sisk P."/>
            <person name="Stolte C."/>
            <person name="Sykes S."/>
            <person name="Thomson T."/>
            <person name="Walk T."/>
            <person name="White J."/>
            <person name="Yandava C."/>
            <person name="Izard J."/>
            <person name="Baranova O.V."/>
            <person name="Blanton J.M."/>
            <person name="Tanner A.C."/>
            <person name="Dewhirst F.E."/>
            <person name="Haas B."/>
            <person name="Nusbaum C."/>
            <person name="Birren B."/>
        </authorList>
    </citation>
    <scope>NUCLEOTIDE SEQUENCE [LARGE SCALE GENOMIC DNA]</scope>
    <source>
        <strain evidence="3">1-1 BBBD Race 1</strain>
    </source>
</reference>
<dbReference type="InterPro" id="IPR036423">
    <property type="entry name" value="SOD-like_Cu/Zn_dom_sf"/>
</dbReference>
<name>A0A0C4ETH5_PUCT1</name>
<proteinExistence type="predicted"/>
<dbReference type="InterPro" id="IPR001424">
    <property type="entry name" value="SOD_Cu_Zn_dom"/>
</dbReference>
<organism evidence="3">
    <name type="scientific">Puccinia triticina (isolate 1-1 / race 1 (BBBD))</name>
    <name type="common">Brown leaf rust fungus</name>
    <dbReference type="NCBI Taxonomy" id="630390"/>
    <lineage>
        <taxon>Eukaryota</taxon>
        <taxon>Fungi</taxon>
        <taxon>Dikarya</taxon>
        <taxon>Basidiomycota</taxon>
        <taxon>Pucciniomycotina</taxon>
        <taxon>Pucciniomycetes</taxon>
        <taxon>Pucciniales</taxon>
        <taxon>Pucciniaceae</taxon>
        <taxon>Puccinia</taxon>
    </lineage>
</organism>
<keyword evidence="1" id="KW-0732">Signal</keyword>
<dbReference type="Pfam" id="PF00080">
    <property type="entry name" value="Sod_Cu"/>
    <property type="match status" value="1"/>
</dbReference>
<evidence type="ECO:0000313" key="5">
    <source>
        <dbReference type="Proteomes" id="UP000005240"/>
    </source>
</evidence>
<feature type="domain" description="Superoxide dismutase copper/zinc binding" evidence="2">
    <location>
        <begin position="51"/>
        <end position="165"/>
    </location>
</feature>
<dbReference type="InterPro" id="IPR053257">
    <property type="entry name" value="Cu-only_SOD"/>
</dbReference>
<dbReference type="PANTHER" id="PTHR20910">
    <property type="entry name" value="AGAP001623-PA"/>
    <property type="match status" value="1"/>
</dbReference>
<dbReference type="STRING" id="630390.A0A0C4ETH5"/>
<accession>A0A0C4ETH5</accession>
<evidence type="ECO:0000313" key="3">
    <source>
        <dbReference type="EMBL" id="OAV89543.1"/>
    </source>
</evidence>
<keyword evidence="5" id="KW-1185">Reference proteome</keyword>
<sequence length="192" mass="19952">MFHFGSRLSVQIALCISVLGLVQGLSLVGLDNASSGSDIARASFTGLGITATFKFSSNPSTSATRVDVSVTGLRSGFDNPYHIHSYGVGVNSNCTATGPHFNPTKALAGHCDPANPKLCEIGDLAGKHGNLLSRQSVFSTTYEDSSLQLSRTGGGIFYRSIVIHGPNKIKLACGTIIPTAASPAEKIVGDLL</sequence>
<feature type="chain" id="PRO_5010765660" evidence="1">
    <location>
        <begin position="25"/>
        <end position="192"/>
    </location>
</feature>
<dbReference type="SUPFAM" id="SSF49329">
    <property type="entry name" value="Cu,Zn superoxide dismutase-like"/>
    <property type="match status" value="1"/>
</dbReference>
<dbReference type="GO" id="GO:0006801">
    <property type="term" value="P:superoxide metabolic process"/>
    <property type="evidence" value="ECO:0007669"/>
    <property type="project" value="InterPro"/>
</dbReference>
<dbReference type="OrthoDB" id="159229at2759"/>
<dbReference type="PANTHER" id="PTHR20910:SF1">
    <property type="entry name" value="SUPEROXIDE DISMUTASE COPPER_ZINC BINDING DOMAIN-CONTAINING PROTEIN"/>
    <property type="match status" value="1"/>
</dbReference>
<reference evidence="4" key="4">
    <citation type="submission" date="2025-05" db="UniProtKB">
        <authorList>
            <consortium name="EnsemblFungi"/>
        </authorList>
    </citation>
    <scope>IDENTIFICATION</scope>
    <source>
        <strain evidence="4">isolate 1-1 / race 1 (BBBD)</strain>
    </source>
</reference>
<reference evidence="4 5" key="3">
    <citation type="journal article" date="2017" name="G3 (Bethesda)">
        <title>Comparative analysis highlights variable genome content of wheat rusts and divergence of the mating loci.</title>
        <authorList>
            <person name="Cuomo C.A."/>
            <person name="Bakkeren G."/>
            <person name="Khalil H.B."/>
            <person name="Panwar V."/>
            <person name="Joly D."/>
            <person name="Linning R."/>
            <person name="Sakthikumar S."/>
            <person name="Song X."/>
            <person name="Adiconis X."/>
            <person name="Fan L."/>
            <person name="Goldberg J.M."/>
            <person name="Levin J.Z."/>
            <person name="Young S."/>
            <person name="Zeng Q."/>
            <person name="Anikster Y."/>
            <person name="Bruce M."/>
            <person name="Wang M."/>
            <person name="Yin C."/>
            <person name="McCallum B."/>
            <person name="Szabo L.J."/>
            <person name="Hulbert S."/>
            <person name="Chen X."/>
            <person name="Fellers J.P."/>
        </authorList>
    </citation>
    <scope>NUCLEOTIDE SEQUENCE</scope>
    <source>
        <strain evidence="5">Isolate 1-1 / race 1 (BBBD)</strain>
        <strain evidence="4">isolate 1-1 / race 1 (BBBD)</strain>
    </source>
</reference>
<dbReference type="EnsemblFungi" id="PTTG_04104-t43_1">
    <property type="protein sequence ID" value="PTTG_04104-t43_1-p1"/>
    <property type="gene ID" value="PTTG_04104"/>
</dbReference>
<dbReference type="AlphaFoldDB" id="A0A0C4ETH5"/>
<dbReference type="OMA" id="IARASFT"/>
<dbReference type="VEuPathDB" id="FungiDB:PTTG_04104"/>
<evidence type="ECO:0000259" key="2">
    <source>
        <dbReference type="Pfam" id="PF00080"/>
    </source>
</evidence>
<evidence type="ECO:0000313" key="4">
    <source>
        <dbReference type="EnsemblFungi" id="PTTG_04104-t43_1-p1"/>
    </source>
</evidence>
<reference evidence="3" key="2">
    <citation type="submission" date="2016-05" db="EMBL/GenBank/DDBJ databases">
        <title>Comparative analysis highlights variable genome content of wheat rusts and divergence of the mating loci.</title>
        <authorList>
            <person name="Cuomo C.A."/>
            <person name="Bakkeren G."/>
            <person name="Szabo L."/>
            <person name="Khalil H."/>
            <person name="Joly D."/>
            <person name="Goldberg J."/>
            <person name="Young S."/>
            <person name="Zeng Q."/>
            <person name="Fellers J."/>
        </authorList>
    </citation>
    <scope>NUCLEOTIDE SEQUENCE [LARGE SCALE GENOMIC DNA]</scope>
    <source>
        <strain evidence="3">1-1 BBBD Race 1</strain>
    </source>
</reference>
<evidence type="ECO:0000256" key="1">
    <source>
        <dbReference type="SAM" id="SignalP"/>
    </source>
</evidence>
<dbReference type="Proteomes" id="UP000005240">
    <property type="component" value="Unassembled WGS sequence"/>
</dbReference>